<evidence type="ECO:0000313" key="4">
    <source>
        <dbReference type="Proteomes" id="UP000605099"/>
    </source>
</evidence>
<evidence type="ECO:0000256" key="1">
    <source>
        <dbReference type="ARBA" id="ARBA00023002"/>
    </source>
</evidence>
<reference evidence="4" key="1">
    <citation type="journal article" date="2019" name="Int. J. Syst. Evol. Microbiol.">
        <title>The Global Catalogue of Microorganisms (GCM) 10K type strain sequencing project: providing services to taxonomists for standard genome sequencing and annotation.</title>
        <authorList>
            <consortium name="The Broad Institute Genomics Platform"/>
            <consortium name="The Broad Institute Genome Sequencing Center for Infectious Disease"/>
            <person name="Wu L."/>
            <person name="Ma J."/>
        </authorList>
    </citation>
    <scope>NUCLEOTIDE SEQUENCE [LARGE SCALE GENOMIC DNA]</scope>
    <source>
        <strain evidence="4">CGMCC 1.6784</strain>
    </source>
</reference>
<dbReference type="InterPro" id="IPR045010">
    <property type="entry name" value="MDR_fam"/>
</dbReference>
<feature type="domain" description="Enoyl reductase (ER)" evidence="2">
    <location>
        <begin position="18"/>
        <end position="330"/>
    </location>
</feature>
<keyword evidence="4" id="KW-1185">Reference proteome</keyword>
<comment type="caution">
    <text evidence="3">The sequence shown here is derived from an EMBL/GenBank/DDBJ whole genome shotgun (WGS) entry which is preliminary data.</text>
</comment>
<proteinExistence type="predicted"/>
<dbReference type="Gene3D" id="3.40.50.720">
    <property type="entry name" value="NAD(P)-binding Rossmann-like Domain"/>
    <property type="match status" value="1"/>
</dbReference>
<dbReference type="PANTHER" id="PTHR43205:SF7">
    <property type="entry name" value="PROSTAGLANDIN REDUCTASE 1"/>
    <property type="match status" value="1"/>
</dbReference>
<dbReference type="Proteomes" id="UP000605099">
    <property type="component" value="Unassembled WGS sequence"/>
</dbReference>
<dbReference type="Gene3D" id="3.90.180.10">
    <property type="entry name" value="Medium-chain alcohol dehydrogenases, catalytic domain"/>
    <property type="match status" value="1"/>
</dbReference>
<dbReference type="PANTHER" id="PTHR43205">
    <property type="entry name" value="PROSTAGLANDIN REDUCTASE"/>
    <property type="match status" value="1"/>
</dbReference>
<evidence type="ECO:0000313" key="3">
    <source>
        <dbReference type="EMBL" id="GGN52047.1"/>
    </source>
</evidence>
<dbReference type="Pfam" id="PF00107">
    <property type="entry name" value="ADH_zinc_N"/>
    <property type="match status" value="1"/>
</dbReference>
<dbReference type="InterPro" id="IPR036291">
    <property type="entry name" value="NAD(P)-bd_dom_sf"/>
</dbReference>
<dbReference type="SUPFAM" id="SSF51735">
    <property type="entry name" value="NAD(P)-binding Rossmann-fold domains"/>
    <property type="match status" value="1"/>
</dbReference>
<sequence>MTDMNRQVLLTLRPSGIAQAENFTIREAAVPAAGPGELLVRNHYLSVEPAMRGWIADTGNYTKPIELGSVMRSLASGVVIESRHPDYREGDCVSGWFGWQDYACITPDQIVQRTTASEMRASLGILGTNGVTAYLALTLIGQPRAGETVLVSTAAGAVGSAAGQIARILGCRTIGIAGGPDKVSRCIGEFGYDAAIDYRAQDVSAALAGHAPDGIDIYFDNVAGPISDAVLPHLALRARVIVCGTASIDRWTPWPTGPRVERHLLVKRARMEGFVIFDHMDRYQDAVGQLRTWISEGRLLWREDILDGIEACPDALAGLYRGENDGKRLIRLVGDDAGGNQ</sequence>
<name>A0ABQ2JPW9_9SPHN</name>
<gene>
    <name evidence="3" type="ORF">GCM10011349_25100</name>
</gene>
<dbReference type="InterPro" id="IPR041694">
    <property type="entry name" value="ADH_N_2"/>
</dbReference>
<keyword evidence="1" id="KW-0560">Oxidoreductase</keyword>
<dbReference type="InterPro" id="IPR013149">
    <property type="entry name" value="ADH-like_C"/>
</dbReference>
<dbReference type="SUPFAM" id="SSF50129">
    <property type="entry name" value="GroES-like"/>
    <property type="match status" value="1"/>
</dbReference>
<accession>A0ABQ2JPW9</accession>
<evidence type="ECO:0000259" key="2">
    <source>
        <dbReference type="SMART" id="SM00829"/>
    </source>
</evidence>
<dbReference type="EMBL" id="BMLK01000011">
    <property type="protein sequence ID" value="GGN52047.1"/>
    <property type="molecule type" value="Genomic_DNA"/>
</dbReference>
<organism evidence="3 4">
    <name type="scientific">Novosphingobium indicum</name>
    <dbReference type="NCBI Taxonomy" id="462949"/>
    <lineage>
        <taxon>Bacteria</taxon>
        <taxon>Pseudomonadati</taxon>
        <taxon>Pseudomonadota</taxon>
        <taxon>Alphaproteobacteria</taxon>
        <taxon>Sphingomonadales</taxon>
        <taxon>Sphingomonadaceae</taxon>
        <taxon>Novosphingobium</taxon>
    </lineage>
</organism>
<dbReference type="InterPro" id="IPR020843">
    <property type="entry name" value="ER"/>
</dbReference>
<dbReference type="InterPro" id="IPR011032">
    <property type="entry name" value="GroES-like_sf"/>
</dbReference>
<protein>
    <submittedName>
        <fullName evidence="3">NADP-dependent oxidoreductase</fullName>
    </submittedName>
</protein>
<dbReference type="SMART" id="SM00829">
    <property type="entry name" value="PKS_ER"/>
    <property type="match status" value="1"/>
</dbReference>
<dbReference type="CDD" id="cd05288">
    <property type="entry name" value="PGDH"/>
    <property type="match status" value="1"/>
</dbReference>
<dbReference type="Pfam" id="PF16884">
    <property type="entry name" value="ADH_N_2"/>
    <property type="match status" value="1"/>
</dbReference>